<feature type="region of interest" description="Disordered" evidence="1">
    <location>
        <begin position="1"/>
        <end position="62"/>
    </location>
</feature>
<dbReference type="AlphaFoldDB" id="A0A9P3LEX4"/>
<protein>
    <recommendedName>
        <fullName evidence="2">Microbial-type PARG catalytic domain-containing protein</fullName>
    </recommendedName>
</protein>
<proteinExistence type="predicted"/>
<dbReference type="NCBIfam" id="TIGR02452">
    <property type="entry name" value="TIGR02452 family protein"/>
    <property type="match status" value="1"/>
</dbReference>
<comment type="caution">
    <text evidence="3">The sequence shown here is derived from an EMBL/GenBank/DDBJ whole genome shotgun (WGS) entry which is preliminary data.</text>
</comment>
<gene>
    <name evidence="3" type="ORF">PsYK624_075870</name>
</gene>
<dbReference type="Gene3D" id="3.40.220.10">
    <property type="entry name" value="Leucine Aminopeptidase, subunit E, domain 1"/>
    <property type="match status" value="1"/>
</dbReference>
<keyword evidence="4" id="KW-1185">Reference proteome</keyword>
<dbReference type="OrthoDB" id="9985428at2759"/>
<sequence>MARQSNQALARRARQRRSATPTLRAKQTASQETKRQHTKKASLLKRLGPAPGVPGKTTKTKIKAKRRAKIIVLAARKATRERWAAIAEETRQIVTGDGKYVEERRPSAVSSPVAHPDQRLVADGTSQEAGPSTTPVVHDISAQIQLSIKETTFYPHYSGPLAKWASSSRRTATSGTAVEFLHCSTLAAARRLSTATSSEDAPFHPVGVLSFASPKKPGGGYLHGGDEQEEVIARHSSLVTSLSSAAAQAFYQEHRKSRSEDGSGLHDHSMVYSPGVVVFRADPDDTNDDASAPKAVGGAFITPYTINVLSAVPVNAAAVRAKHTILPGERDFFEDGIRNVAKERMARALRVFEERGDRTLVLGAFGCASSENSVEAIAAVWAELLVCGDGIGTDGARFKNVFDRVVFAVPGKHFAKFKEAFEMRVFEAEVASAALTD</sequence>
<dbReference type="PANTHER" id="PTHR35596">
    <property type="entry name" value="DUF2263 DOMAIN-CONTAINING PROTEIN"/>
    <property type="match status" value="1"/>
</dbReference>
<feature type="domain" description="Microbial-type PARG catalytic" evidence="2">
    <location>
        <begin position="137"/>
        <end position="280"/>
    </location>
</feature>
<dbReference type="Proteomes" id="UP000703269">
    <property type="component" value="Unassembled WGS sequence"/>
</dbReference>
<dbReference type="PANTHER" id="PTHR35596:SF1">
    <property type="entry name" value="MICROBIAL-TYPE PARG CATALYTIC DOMAIN-CONTAINING PROTEIN"/>
    <property type="match status" value="1"/>
</dbReference>
<reference evidence="3 4" key="1">
    <citation type="submission" date="2021-08" db="EMBL/GenBank/DDBJ databases">
        <title>Draft Genome Sequence of Phanerochaete sordida strain YK-624.</title>
        <authorList>
            <person name="Mori T."/>
            <person name="Dohra H."/>
            <person name="Suzuki T."/>
            <person name="Kawagishi H."/>
            <person name="Hirai H."/>
        </authorList>
    </citation>
    <scope>NUCLEOTIDE SEQUENCE [LARGE SCALE GENOMIC DNA]</scope>
    <source>
        <strain evidence="3 4">YK-624</strain>
    </source>
</reference>
<evidence type="ECO:0000256" key="1">
    <source>
        <dbReference type="SAM" id="MobiDB-lite"/>
    </source>
</evidence>
<accession>A0A9P3LEX4</accession>
<feature type="compositionally biased region" description="Low complexity" evidence="1">
    <location>
        <begin position="1"/>
        <end position="10"/>
    </location>
</feature>
<dbReference type="EMBL" id="BPQB01000021">
    <property type="protein sequence ID" value="GJE91437.1"/>
    <property type="molecule type" value="Genomic_DNA"/>
</dbReference>
<dbReference type="InterPro" id="IPR043472">
    <property type="entry name" value="Macro_dom-like"/>
</dbReference>
<dbReference type="InterPro" id="IPR019261">
    <property type="entry name" value="PARG_cat_microbial"/>
</dbReference>
<name>A0A9P3LEX4_9APHY</name>
<organism evidence="3 4">
    <name type="scientific">Phanerochaete sordida</name>
    <dbReference type="NCBI Taxonomy" id="48140"/>
    <lineage>
        <taxon>Eukaryota</taxon>
        <taxon>Fungi</taxon>
        <taxon>Dikarya</taxon>
        <taxon>Basidiomycota</taxon>
        <taxon>Agaricomycotina</taxon>
        <taxon>Agaricomycetes</taxon>
        <taxon>Polyporales</taxon>
        <taxon>Phanerochaetaceae</taxon>
        <taxon>Phanerochaete</taxon>
    </lineage>
</organism>
<evidence type="ECO:0000259" key="2">
    <source>
        <dbReference type="Pfam" id="PF10021"/>
    </source>
</evidence>
<dbReference type="Pfam" id="PF10021">
    <property type="entry name" value="PARG_cat_microb"/>
    <property type="match status" value="1"/>
</dbReference>
<evidence type="ECO:0000313" key="4">
    <source>
        <dbReference type="Proteomes" id="UP000703269"/>
    </source>
</evidence>
<dbReference type="InterPro" id="IPR012664">
    <property type="entry name" value="CHP02452"/>
</dbReference>
<evidence type="ECO:0000313" key="3">
    <source>
        <dbReference type="EMBL" id="GJE91437.1"/>
    </source>
</evidence>